<protein>
    <submittedName>
        <fullName evidence="1">DUF2141 domain-containing protein</fullName>
    </submittedName>
</protein>
<gene>
    <name evidence="1" type="ORF">HG263_08160</name>
</gene>
<comment type="caution">
    <text evidence="1">The sequence shown here is derived from an EMBL/GenBank/DDBJ whole genome shotgun (WGS) entry which is preliminary data.</text>
</comment>
<dbReference type="EMBL" id="JABBPG010000002">
    <property type="protein sequence ID" value="NOU50513.1"/>
    <property type="molecule type" value="Genomic_DNA"/>
</dbReference>
<dbReference type="Pfam" id="PF09912">
    <property type="entry name" value="DUF2141"/>
    <property type="match status" value="1"/>
</dbReference>
<sequence>MLRVLLMTALGVALTACKSTSKKSVNAVAVNAVAANAVAGAPTQLVINIHNVSSEQGQLLVMIHDNSADYHADLNISDPRAHYFAKKIVSPQKPNTPVVFDNLPAGRYAINVIHDKDSDGELDRMIFPFLGMPSEPYALSNNIYDHFSKGDFDDALVEIYSPSHQIDLNLSTHLSKITGL</sequence>
<name>A0A849VD76_9GAMM</name>
<accession>A0A849VD76</accession>
<keyword evidence="2" id="KW-1185">Reference proteome</keyword>
<evidence type="ECO:0000313" key="1">
    <source>
        <dbReference type="EMBL" id="NOU50513.1"/>
    </source>
</evidence>
<dbReference type="RefSeq" id="WP_171625572.1">
    <property type="nucleotide sequence ID" value="NZ_JABBPG010000002.1"/>
</dbReference>
<evidence type="ECO:0000313" key="2">
    <source>
        <dbReference type="Proteomes" id="UP000586305"/>
    </source>
</evidence>
<dbReference type="InterPro" id="IPR018673">
    <property type="entry name" value="DUF2141"/>
</dbReference>
<reference evidence="1 2" key="1">
    <citation type="submission" date="2020-04" db="EMBL/GenBank/DDBJ databases">
        <title>Pseudoalteromonas caenipelagi sp. nov., isolated from a tidal flat.</title>
        <authorList>
            <person name="Park S."/>
            <person name="Yoon J.-H."/>
        </authorList>
    </citation>
    <scope>NUCLEOTIDE SEQUENCE [LARGE SCALE GENOMIC DNA]</scope>
    <source>
        <strain evidence="1 2">JBTF-M23</strain>
    </source>
</reference>
<dbReference type="Proteomes" id="UP000586305">
    <property type="component" value="Unassembled WGS sequence"/>
</dbReference>
<dbReference type="AlphaFoldDB" id="A0A849VD76"/>
<proteinExistence type="predicted"/>
<organism evidence="1 2">
    <name type="scientific">Pseudoalteromonas caenipelagi</name>
    <dbReference type="NCBI Taxonomy" id="2726988"/>
    <lineage>
        <taxon>Bacteria</taxon>
        <taxon>Pseudomonadati</taxon>
        <taxon>Pseudomonadota</taxon>
        <taxon>Gammaproteobacteria</taxon>
        <taxon>Alteromonadales</taxon>
        <taxon>Pseudoalteromonadaceae</taxon>
        <taxon>Pseudoalteromonas</taxon>
    </lineage>
</organism>
<dbReference type="PROSITE" id="PS51257">
    <property type="entry name" value="PROKAR_LIPOPROTEIN"/>
    <property type="match status" value="1"/>
</dbReference>